<name>A0A0L9TI77_PHAAN</name>
<dbReference type="Gramene" id="KOM30127">
    <property type="protein sequence ID" value="KOM30127"/>
    <property type="gene ID" value="LR48_Vigan965s000200"/>
</dbReference>
<organism evidence="1 2">
    <name type="scientific">Phaseolus angularis</name>
    <name type="common">Azuki bean</name>
    <name type="synonym">Vigna angularis</name>
    <dbReference type="NCBI Taxonomy" id="3914"/>
    <lineage>
        <taxon>Eukaryota</taxon>
        <taxon>Viridiplantae</taxon>
        <taxon>Streptophyta</taxon>
        <taxon>Embryophyta</taxon>
        <taxon>Tracheophyta</taxon>
        <taxon>Spermatophyta</taxon>
        <taxon>Magnoliopsida</taxon>
        <taxon>eudicotyledons</taxon>
        <taxon>Gunneridae</taxon>
        <taxon>Pentapetalae</taxon>
        <taxon>rosids</taxon>
        <taxon>fabids</taxon>
        <taxon>Fabales</taxon>
        <taxon>Fabaceae</taxon>
        <taxon>Papilionoideae</taxon>
        <taxon>50 kb inversion clade</taxon>
        <taxon>NPAAA clade</taxon>
        <taxon>indigoferoid/millettioid clade</taxon>
        <taxon>Phaseoleae</taxon>
        <taxon>Vigna</taxon>
    </lineage>
</organism>
<dbReference type="Proteomes" id="UP000053144">
    <property type="component" value="Unassembled WGS sequence"/>
</dbReference>
<proteinExistence type="predicted"/>
<protein>
    <submittedName>
        <fullName evidence="1">Uncharacterized protein</fullName>
    </submittedName>
</protein>
<gene>
    <name evidence="1" type="ORF">LR48_Vigan965s000200</name>
</gene>
<evidence type="ECO:0000313" key="1">
    <source>
        <dbReference type="EMBL" id="KOM30127.1"/>
    </source>
</evidence>
<reference evidence="2" key="1">
    <citation type="journal article" date="2015" name="Proc. Natl. Acad. Sci. U.S.A.">
        <title>Genome sequencing of adzuki bean (Vigna angularis) provides insight into high starch and low fat accumulation and domestication.</title>
        <authorList>
            <person name="Yang K."/>
            <person name="Tian Z."/>
            <person name="Chen C."/>
            <person name="Luo L."/>
            <person name="Zhao B."/>
            <person name="Wang Z."/>
            <person name="Yu L."/>
            <person name="Li Y."/>
            <person name="Sun Y."/>
            <person name="Li W."/>
            <person name="Chen Y."/>
            <person name="Li Y."/>
            <person name="Zhang Y."/>
            <person name="Ai D."/>
            <person name="Zhao J."/>
            <person name="Shang C."/>
            <person name="Ma Y."/>
            <person name="Wu B."/>
            <person name="Wang M."/>
            <person name="Gao L."/>
            <person name="Sun D."/>
            <person name="Zhang P."/>
            <person name="Guo F."/>
            <person name="Wang W."/>
            <person name="Li Y."/>
            <person name="Wang J."/>
            <person name="Varshney R.K."/>
            <person name="Wang J."/>
            <person name="Ling H.Q."/>
            <person name="Wan P."/>
        </authorList>
    </citation>
    <scope>NUCLEOTIDE SEQUENCE</scope>
    <source>
        <strain evidence="2">cv. Jingnong 6</strain>
    </source>
</reference>
<sequence length="131" mass="15108">MRSRESSLCALHFQTSERFTADVYIDVWPDTADVHIDVRPDTTDIYIDVRPDTTDVYIDVTRKDVGRTSDVKKPKEQTSIALSTLCYGRNLVVKVVKGFPEEEKVLWMYGFFSSVYFRLNLQGEVPKFSCL</sequence>
<accession>A0A0L9TI77</accession>
<dbReference type="AlphaFoldDB" id="A0A0L9TI77"/>
<dbReference type="EMBL" id="KQ258593">
    <property type="protein sequence ID" value="KOM30127.1"/>
    <property type="molecule type" value="Genomic_DNA"/>
</dbReference>
<evidence type="ECO:0000313" key="2">
    <source>
        <dbReference type="Proteomes" id="UP000053144"/>
    </source>
</evidence>